<name>A0ACC3B7A1_9EURO</name>
<gene>
    <name evidence="1" type="primary">MSC2</name>
    <name evidence="1" type="ORF">N8T08_003256</name>
</gene>
<proteinExistence type="predicted"/>
<accession>A0ACC3B7A1</accession>
<reference evidence="1 2" key="1">
    <citation type="journal article" date="2023" name="ACS Omega">
        <title>Identification of the Neoaspergillic Acid Biosynthesis Gene Cluster by Establishing an In Vitro CRISPR-Ribonucleoprotein Genetic System in Aspergillus melleus.</title>
        <authorList>
            <person name="Yuan B."/>
            <person name="Grau M.F."/>
            <person name="Murata R.M."/>
            <person name="Torok T."/>
            <person name="Venkateswaran K."/>
            <person name="Stajich J.E."/>
            <person name="Wang C.C.C."/>
        </authorList>
    </citation>
    <scope>NUCLEOTIDE SEQUENCE [LARGE SCALE GENOMIC DNA]</scope>
    <source>
        <strain evidence="1 2">IMV 1140</strain>
    </source>
</reference>
<dbReference type="EMBL" id="JAOPJF010000019">
    <property type="protein sequence ID" value="KAK1146166.1"/>
    <property type="molecule type" value="Genomic_DNA"/>
</dbReference>
<evidence type="ECO:0000313" key="2">
    <source>
        <dbReference type="Proteomes" id="UP001177260"/>
    </source>
</evidence>
<evidence type="ECO:0000313" key="1">
    <source>
        <dbReference type="EMBL" id="KAK1146166.1"/>
    </source>
</evidence>
<dbReference type="Proteomes" id="UP001177260">
    <property type="component" value="Unassembled WGS sequence"/>
</dbReference>
<protein>
    <submittedName>
        <fullName evidence="1">Zinc transporter msc2</fullName>
    </submittedName>
</protein>
<sequence>MSTGSPVSGVDTISSVSHGHGHGHGRRGHGHSRSNRWSHGPISHSVSSFDASTIANPPSQSVAASAISNGSPPSSHWHGHQHTHSHASSIHENGWAGVNHVDAFHTHTPKHSHTGSITGLTPDTPLVSADPEPTTVHEGITGILAAFPWIAVSWYYQQYVHWESPVPVPGEDTSDDTWTTASSGTLDHTAQRAGFLAAATMVVLGCSQAVQLAQRGDSTPAMPKIGPTEIRSSLGKLCSIALPIYASLKTGGFLVAFALLLATATGLPTIIPGSNSQPGNKPGILQKKLTVGVILAVVVFSFLGMNTTWDTEPVLGYSSLLLSVFVIRPPFSASVSVSAVSTSASGLGISVPGSSVDSKTASAGASPVSPAEAVLTAATGVLLALATAITSRGISFQAIDFVYILLTAGAFAVSLTFLIPNNLRSPHKIGLAIGTGTAALLCAPPMRDGVYLTYISRGILAALSFPAARFDDKHLRLGTHSHNHHHHSHHGKDASRITNLIIRYSEPYPLLYSILKESDSRHIFYFMTLNFAFMLVQLSYGFITGSLGLLSDSIHMFFDCLALVVGLCAAVMSKWPPSARFPYGYGKVDTLSGFANGIFLMIISIEIIYEAVERLSSGSQMHRLGELLVVSVAGLLVNLVGIMAFDHAHHHGHGHDHDHSHGNENMHGIFLHILADTLGSVAVVISTVLVHYSGWAGYDPIASCMIAILIFASAIPLVSSTAKSLLLTLPAGVEYNVRDTLGGVSNLRGVVGYTVPKFWLDDTAASGDDHHHHGHGHSHDLEDVRQRTVDFLREKNMDILVQVEREGDGRCWCGGGNKSS</sequence>
<comment type="caution">
    <text evidence="1">The sequence shown here is derived from an EMBL/GenBank/DDBJ whole genome shotgun (WGS) entry which is preliminary data.</text>
</comment>
<keyword evidence="2" id="KW-1185">Reference proteome</keyword>
<organism evidence="1 2">
    <name type="scientific">Aspergillus melleus</name>
    <dbReference type="NCBI Taxonomy" id="138277"/>
    <lineage>
        <taxon>Eukaryota</taxon>
        <taxon>Fungi</taxon>
        <taxon>Dikarya</taxon>
        <taxon>Ascomycota</taxon>
        <taxon>Pezizomycotina</taxon>
        <taxon>Eurotiomycetes</taxon>
        <taxon>Eurotiomycetidae</taxon>
        <taxon>Eurotiales</taxon>
        <taxon>Aspergillaceae</taxon>
        <taxon>Aspergillus</taxon>
        <taxon>Aspergillus subgen. Circumdati</taxon>
    </lineage>
</organism>